<dbReference type="SUPFAM" id="SSF53474">
    <property type="entry name" value="alpha/beta-Hydrolases"/>
    <property type="match status" value="1"/>
</dbReference>
<dbReference type="AlphaFoldDB" id="A0A409X3F9"/>
<sequence length="363" mass="40611">MSAQPPTHYHHHGRFLVAGGVLPDAITAYRTYGDHANPCIVFPTCFGAKLDSQVYMVGEGKVMDPKKYFIVTFALFSNGESSSPSNTVNVACLMKSWPPSTLQTVLMIHFWTFQPAPYNGPYFPAVSYEDNIRAQYAVLQSLGIQKVYAVIGFSMGGQQAYHWPVMYPDLIERYVVICGSARTSPHNQCFLEGPKAALVASKDFYGGHYKERAEQGIRAFARVYSAWAYGQTWFREHKYTWGGLYPDLASFLRERWEDRFLQNWDANDLIVLLHTWQRGDISKIKDGGDLQACLSKISAKGLIMPSKTDLYFPPEDSVNEIASLTSSARLVVIGTVWGHTAGGGSNPDDDAFVQAEIKKFLEE</sequence>
<name>A0A409X3F9_PSICY</name>
<dbReference type="Gene3D" id="3.40.50.1820">
    <property type="entry name" value="alpha/beta hydrolase"/>
    <property type="match status" value="1"/>
</dbReference>
<comment type="similarity">
    <text evidence="1">Belongs to the AB hydrolase superfamily. MetX family.</text>
</comment>
<evidence type="ECO:0000313" key="4">
    <source>
        <dbReference type="EMBL" id="PPQ85276.1"/>
    </source>
</evidence>
<protein>
    <recommendedName>
        <fullName evidence="3">AB hydrolase-1 domain-containing protein</fullName>
    </recommendedName>
</protein>
<feature type="active site" evidence="2">
    <location>
        <position position="339"/>
    </location>
</feature>
<gene>
    <name evidence="4" type="ORF">CVT25_010049</name>
</gene>
<dbReference type="InParanoid" id="A0A409X3F9"/>
<evidence type="ECO:0000256" key="2">
    <source>
        <dbReference type="PIRSR" id="PIRSR000443-1"/>
    </source>
</evidence>
<keyword evidence="5" id="KW-1185">Reference proteome</keyword>
<reference evidence="4 5" key="1">
    <citation type="journal article" date="2018" name="Evol. Lett.">
        <title>Horizontal gene cluster transfer increased hallucinogenic mushroom diversity.</title>
        <authorList>
            <person name="Reynolds H.T."/>
            <person name="Vijayakumar V."/>
            <person name="Gluck-Thaler E."/>
            <person name="Korotkin H.B."/>
            <person name="Matheny P.B."/>
            <person name="Slot J.C."/>
        </authorList>
    </citation>
    <scope>NUCLEOTIDE SEQUENCE [LARGE SCALE GENOMIC DNA]</scope>
    <source>
        <strain evidence="4 5">2631</strain>
    </source>
</reference>
<accession>A0A409X3F9</accession>
<dbReference type="GO" id="GO:0016747">
    <property type="term" value="F:acyltransferase activity, transferring groups other than amino-acyl groups"/>
    <property type="evidence" value="ECO:0007669"/>
    <property type="project" value="InterPro"/>
</dbReference>
<feature type="active site" description="Nucleophile" evidence="2">
    <location>
        <position position="154"/>
    </location>
</feature>
<evidence type="ECO:0000313" key="5">
    <source>
        <dbReference type="Proteomes" id="UP000283269"/>
    </source>
</evidence>
<dbReference type="PANTHER" id="PTHR32268">
    <property type="entry name" value="HOMOSERINE O-ACETYLTRANSFERASE"/>
    <property type="match status" value="1"/>
</dbReference>
<dbReference type="PIRSF" id="PIRSF000443">
    <property type="entry name" value="Homoser_Ac_trans"/>
    <property type="match status" value="1"/>
</dbReference>
<dbReference type="InterPro" id="IPR029058">
    <property type="entry name" value="AB_hydrolase_fold"/>
</dbReference>
<evidence type="ECO:0000259" key="3">
    <source>
        <dbReference type="Pfam" id="PF00561"/>
    </source>
</evidence>
<organism evidence="4 5">
    <name type="scientific">Psilocybe cyanescens</name>
    <dbReference type="NCBI Taxonomy" id="93625"/>
    <lineage>
        <taxon>Eukaryota</taxon>
        <taxon>Fungi</taxon>
        <taxon>Dikarya</taxon>
        <taxon>Basidiomycota</taxon>
        <taxon>Agaricomycotina</taxon>
        <taxon>Agaricomycetes</taxon>
        <taxon>Agaricomycetidae</taxon>
        <taxon>Agaricales</taxon>
        <taxon>Agaricineae</taxon>
        <taxon>Strophariaceae</taxon>
        <taxon>Psilocybe</taxon>
    </lineage>
</organism>
<dbReference type="EMBL" id="NHYD01002737">
    <property type="protein sequence ID" value="PPQ85276.1"/>
    <property type="molecule type" value="Genomic_DNA"/>
</dbReference>
<comment type="caution">
    <text evidence="4">The sequence shown here is derived from an EMBL/GenBank/DDBJ whole genome shotgun (WGS) entry which is preliminary data.</text>
</comment>
<dbReference type="InterPro" id="IPR008220">
    <property type="entry name" value="HAT_MetX-like"/>
</dbReference>
<proteinExistence type="inferred from homology"/>
<evidence type="ECO:0000256" key="1">
    <source>
        <dbReference type="ARBA" id="ARBA00006886"/>
    </source>
</evidence>
<dbReference type="Proteomes" id="UP000283269">
    <property type="component" value="Unassembled WGS sequence"/>
</dbReference>
<dbReference type="STRING" id="93625.A0A409X3F9"/>
<dbReference type="OrthoDB" id="9972683at2759"/>
<dbReference type="Pfam" id="PF00561">
    <property type="entry name" value="Abhydrolase_1"/>
    <property type="match status" value="1"/>
</dbReference>
<dbReference type="InterPro" id="IPR000073">
    <property type="entry name" value="AB_hydrolase_1"/>
</dbReference>
<feature type="active site" evidence="2">
    <location>
        <position position="309"/>
    </location>
</feature>
<dbReference type="PANTHER" id="PTHR32268:SF15">
    <property type="entry name" value="HOMOSERINE ACETYLTRANSFERASE FAMILY PROTEIN (AFU_ORTHOLOGUE AFUA_1G15350)"/>
    <property type="match status" value="1"/>
</dbReference>
<feature type="domain" description="AB hydrolase-1" evidence="3">
    <location>
        <begin position="40"/>
        <end position="333"/>
    </location>
</feature>